<comment type="similarity">
    <text evidence="7">Belongs to the ThrE exporter (TC 2.A.79) family.</text>
</comment>
<keyword evidence="5 8" id="KW-1133">Transmembrane helix</keyword>
<dbReference type="OrthoDB" id="9810047at2"/>
<dbReference type="PANTHER" id="PTHR34390:SF1">
    <property type="entry name" value="SUCCINATE TRANSPORTER SUBUNIT YJJB-RELATED"/>
    <property type="match status" value="1"/>
</dbReference>
<dbReference type="PANTHER" id="PTHR34390">
    <property type="entry name" value="UPF0442 PROTEIN YJJB-RELATED"/>
    <property type="match status" value="1"/>
</dbReference>
<dbReference type="AlphaFoldDB" id="A0A366I756"/>
<sequence>MIRIFIISFFATLFTSIAFKAPNKAILPASFLGGFGSIIFMLVSKAVNYQMMSYFVATFFITVCSEFLARLKKMPITVFTVPSIFPILPGVKIYTAVAYLFLKTGKASEAIIEAILAVLGMAMAMVLSSLLTKTINKIITFLFLKTNLQTK</sequence>
<evidence type="ECO:0000256" key="5">
    <source>
        <dbReference type="ARBA" id="ARBA00022989"/>
    </source>
</evidence>
<dbReference type="GO" id="GO:0005886">
    <property type="term" value="C:plasma membrane"/>
    <property type="evidence" value="ECO:0007669"/>
    <property type="project" value="UniProtKB-SubCell"/>
</dbReference>
<keyword evidence="4 8" id="KW-0812">Transmembrane</keyword>
<dbReference type="Proteomes" id="UP000253490">
    <property type="component" value="Unassembled WGS sequence"/>
</dbReference>
<keyword evidence="6 8" id="KW-0472">Membrane</keyword>
<reference evidence="10 11" key="1">
    <citation type="submission" date="2018-06" db="EMBL/GenBank/DDBJ databases">
        <title>Genomic Encyclopedia of Type Strains, Phase IV (KMG-IV): sequencing the most valuable type-strain genomes for metagenomic binning, comparative biology and taxonomic classification.</title>
        <authorList>
            <person name="Goeker M."/>
        </authorList>
    </citation>
    <scope>NUCLEOTIDE SEQUENCE [LARGE SCALE GENOMIC DNA]</scope>
    <source>
        <strain evidence="10 11">DSM 22112</strain>
    </source>
</reference>
<accession>A0A366I756</accession>
<protein>
    <submittedName>
        <fullName evidence="10">Uncharacterized membrane protein YjjB (DUF3815 family)</fullName>
    </submittedName>
</protein>
<evidence type="ECO:0000256" key="6">
    <source>
        <dbReference type="ARBA" id="ARBA00023136"/>
    </source>
</evidence>
<dbReference type="Pfam" id="PF12821">
    <property type="entry name" value="ThrE_2"/>
    <property type="match status" value="1"/>
</dbReference>
<feature type="transmembrane region" description="Helical" evidence="8">
    <location>
        <begin position="114"/>
        <end position="131"/>
    </location>
</feature>
<evidence type="ECO:0000256" key="4">
    <source>
        <dbReference type="ARBA" id="ARBA00022692"/>
    </source>
</evidence>
<name>A0A366I756_9FIRM</name>
<feature type="transmembrane region" description="Helical" evidence="8">
    <location>
        <begin position="30"/>
        <end position="47"/>
    </location>
</feature>
<comment type="subcellular location">
    <subcellularLocation>
        <location evidence="1">Cell membrane</location>
        <topology evidence="1">Multi-pass membrane protein</topology>
    </subcellularLocation>
</comment>
<gene>
    <name evidence="10" type="ORF">DES36_10871</name>
</gene>
<feature type="transmembrane region" description="Helical" evidence="8">
    <location>
        <begin position="54"/>
        <end position="71"/>
    </location>
</feature>
<dbReference type="InterPro" id="IPR050539">
    <property type="entry name" value="ThrE_Dicarb/AminoAcid_Exp"/>
</dbReference>
<proteinExistence type="inferred from homology"/>
<dbReference type="InterPro" id="IPR024528">
    <property type="entry name" value="ThrE_2"/>
</dbReference>
<feature type="domain" description="Threonine/Serine exporter ThrE" evidence="9">
    <location>
        <begin position="5"/>
        <end position="130"/>
    </location>
</feature>
<evidence type="ECO:0000256" key="2">
    <source>
        <dbReference type="ARBA" id="ARBA00022475"/>
    </source>
</evidence>
<evidence type="ECO:0000256" key="1">
    <source>
        <dbReference type="ARBA" id="ARBA00004651"/>
    </source>
</evidence>
<evidence type="ECO:0000313" key="10">
    <source>
        <dbReference type="EMBL" id="RBP64448.1"/>
    </source>
</evidence>
<dbReference type="GO" id="GO:0015744">
    <property type="term" value="P:succinate transport"/>
    <property type="evidence" value="ECO:0007669"/>
    <property type="project" value="TreeGrafter"/>
</dbReference>
<evidence type="ECO:0000256" key="8">
    <source>
        <dbReference type="SAM" id="Phobius"/>
    </source>
</evidence>
<keyword evidence="3" id="KW-0997">Cell inner membrane</keyword>
<evidence type="ECO:0000313" key="11">
    <source>
        <dbReference type="Proteomes" id="UP000253490"/>
    </source>
</evidence>
<keyword evidence="2" id="KW-1003">Cell membrane</keyword>
<keyword evidence="11" id="KW-1185">Reference proteome</keyword>
<dbReference type="EMBL" id="QNRX01000008">
    <property type="protein sequence ID" value="RBP64448.1"/>
    <property type="molecule type" value="Genomic_DNA"/>
</dbReference>
<organism evidence="10 11">
    <name type="scientific">Alkalibaculum bacchi</name>
    <dbReference type="NCBI Taxonomy" id="645887"/>
    <lineage>
        <taxon>Bacteria</taxon>
        <taxon>Bacillati</taxon>
        <taxon>Bacillota</taxon>
        <taxon>Clostridia</taxon>
        <taxon>Eubacteriales</taxon>
        <taxon>Eubacteriaceae</taxon>
        <taxon>Alkalibaculum</taxon>
    </lineage>
</organism>
<evidence type="ECO:0000256" key="3">
    <source>
        <dbReference type="ARBA" id="ARBA00022519"/>
    </source>
</evidence>
<evidence type="ECO:0000259" key="9">
    <source>
        <dbReference type="Pfam" id="PF12821"/>
    </source>
</evidence>
<feature type="transmembrane region" description="Helical" evidence="8">
    <location>
        <begin position="83"/>
        <end position="102"/>
    </location>
</feature>
<evidence type="ECO:0000256" key="7">
    <source>
        <dbReference type="ARBA" id="ARBA00034125"/>
    </source>
</evidence>
<comment type="caution">
    <text evidence="10">The sequence shown here is derived from an EMBL/GenBank/DDBJ whole genome shotgun (WGS) entry which is preliminary data.</text>
</comment>
<dbReference type="RefSeq" id="WP_113920597.1">
    <property type="nucleotide sequence ID" value="NZ_QNRX01000008.1"/>
</dbReference>